<feature type="region of interest" description="Disordered" evidence="6">
    <location>
        <begin position="124"/>
        <end position="163"/>
    </location>
</feature>
<dbReference type="HOGENOM" id="CLU_066245_2_1_1"/>
<dbReference type="Proteomes" id="UP000027361">
    <property type="component" value="Unassembled WGS sequence"/>
</dbReference>
<name>A0A066VTF4_TILAU</name>
<comment type="similarity">
    <text evidence="1">Belongs to the 5-formyltetrahydrofolate cyclo-ligase family.</text>
</comment>
<evidence type="ECO:0000256" key="2">
    <source>
        <dbReference type="ARBA" id="ARBA00022741"/>
    </source>
</evidence>
<dbReference type="RefSeq" id="XP_013242930.1">
    <property type="nucleotide sequence ID" value="XM_013387476.1"/>
</dbReference>
<feature type="region of interest" description="Disordered" evidence="6">
    <location>
        <begin position="285"/>
        <end position="309"/>
    </location>
</feature>
<protein>
    <recommendedName>
        <fullName evidence="5">5-formyltetrahydrofolate cyclo-ligase</fullName>
        <ecNumber evidence="5">6.3.3.2</ecNumber>
    </recommendedName>
</protein>
<dbReference type="OrthoDB" id="2015992at2759"/>
<sequence length="309" mass="33355">MSATLAPHQTVRQRKRVLRKAMAAKLSEISAQDIAAQSSEVSSLILNSDYWAQAQTVSIYVNMKSGEIITDQLCTDALKQGKKLYVPLFASPASTSEQGKETADAGAAVFARSKESAGLLGQAKLTPHSAPTPPTTSASTNGQAPPVAFPGPLQASKTPPTTGQVFASDMRMLRIRSQQDFEDMKTNRWGIREPLDYYAVEGDVSEVEPQRREDALEQSTGGNGLDLILAPGVAFDAECGRLGHGKGYYDRYISRTTAFNARNGRRPPAVVALALQEQILPERERVPADEDDVPITAVATPSGWIKRSP</sequence>
<gene>
    <name evidence="7" type="ORF">K437DRAFT_268669</name>
</gene>
<dbReference type="GO" id="GO:0009396">
    <property type="term" value="P:folic acid-containing compound biosynthetic process"/>
    <property type="evidence" value="ECO:0007669"/>
    <property type="project" value="TreeGrafter"/>
</dbReference>
<dbReference type="GeneID" id="25266045"/>
<organism evidence="7 8">
    <name type="scientific">Tilletiaria anomala (strain ATCC 24038 / CBS 436.72 / UBC 951)</name>
    <dbReference type="NCBI Taxonomy" id="1037660"/>
    <lineage>
        <taxon>Eukaryota</taxon>
        <taxon>Fungi</taxon>
        <taxon>Dikarya</taxon>
        <taxon>Basidiomycota</taxon>
        <taxon>Ustilaginomycotina</taxon>
        <taxon>Exobasidiomycetes</taxon>
        <taxon>Georgefischeriales</taxon>
        <taxon>Tilletiariaceae</taxon>
        <taxon>Tilletiaria</taxon>
    </lineage>
</organism>
<dbReference type="GO" id="GO:0035999">
    <property type="term" value="P:tetrahydrofolate interconversion"/>
    <property type="evidence" value="ECO:0007669"/>
    <property type="project" value="TreeGrafter"/>
</dbReference>
<dbReference type="GO" id="GO:0005524">
    <property type="term" value="F:ATP binding"/>
    <property type="evidence" value="ECO:0007669"/>
    <property type="project" value="UniProtKB-KW"/>
</dbReference>
<dbReference type="GO" id="GO:0005739">
    <property type="term" value="C:mitochondrion"/>
    <property type="evidence" value="ECO:0007669"/>
    <property type="project" value="TreeGrafter"/>
</dbReference>
<keyword evidence="7" id="KW-0436">Ligase</keyword>
<dbReference type="PANTHER" id="PTHR23407">
    <property type="entry name" value="ATPASE INHIBITOR/5-FORMYLTETRAHYDROFOLATE CYCLO-LIGASE"/>
    <property type="match status" value="1"/>
</dbReference>
<keyword evidence="3" id="KW-0067">ATP-binding</keyword>
<evidence type="ECO:0000256" key="5">
    <source>
        <dbReference type="ARBA" id="ARBA00038966"/>
    </source>
</evidence>
<dbReference type="PANTHER" id="PTHR23407:SF1">
    <property type="entry name" value="5-FORMYLTETRAHYDROFOLATE CYCLO-LIGASE"/>
    <property type="match status" value="1"/>
</dbReference>
<keyword evidence="8" id="KW-1185">Reference proteome</keyword>
<comment type="catalytic activity">
    <reaction evidence="4">
        <text>(6S)-5-formyl-5,6,7,8-tetrahydrofolate + ATP = (6R)-5,10-methenyltetrahydrofolate + ADP + phosphate</text>
        <dbReference type="Rhea" id="RHEA:10488"/>
        <dbReference type="ChEBI" id="CHEBI:30616"/>
        <dbReference type="ChEBI" id="CHEBI:43474"/>
        <dbReference type="ChEBI" id="CHEBI:57455"/>
        <dbReference type="ChEBI" id="CHEBI:57457"/>
        <dbReference type="ChEBI" id="CHEBI:456216"/>
        <dbReference type="EC" id="6.3.3.2"/>
    </reaction>
</comment>
<dbReference type="InParanoid" id="A0A066VTF4"/>
<dbReference type="Pfam" id="PF01812">
    <property type="entry name" value="5-FTHF_cyc-lig"/>
    <property type="match status" value="1"/>
</dbReference>
<dbReference type="AlphaFoldDB" id="A0A066VTF4"/>
<dbReference type="STRING" id="1037660.A0A066VTF4"/>
<dbReference type="InterPro" id="IPR037171">
    <property type="entry name" value="NagB/RpiA_transferase-like"/>
</dbReference>
<evidence type="ECO:0000256" key="4">
    <source>
        <dbReference type="ARBA" id="ARBA00036539"/>
    </source>
</evidence>
<evidence type="ECO:0000256" key="1">
    <source>
        <dbReference type="ARBA" id="ARBA00010638"/>
    </source>
</evidence>
<accession>A0A066VTF4</accession>
<proteinExistence type="inferred from homology"/>
<dbReference type="GO" id="GO:0030272">
    <property type="term" value="F:5-formyltetrahydrofolate cyclo-ligase activity"/>
    <property type="evidence" value="ECO:0007669"/>
    <property type="project" value="UniProtKB-EC"/>
</dbReference>
<dbReference type="Gene3D" id="3.40.50.10420">
    <property type="entry name" value="NagB/RpiA/CoA transferase-like"/>
    <property type="match status" value="1"/>
</dbReference>
<dbReference type="EMBL" id="JMSN01000048">
    <property type="protein sequence ID" value="KDN44756.1"/>
    <property type="molecule type" value="Genomic_DNA"/>
</dbReference>
<dbReference type="InterPro" id="IPR024185">
    <property type="entry name" value="FTHF_cligase-like_sf"/>
</dbReference>
<dbReference type="InterPro" id="IPR002698">
    <property type="entry name" value="FTHF_cligase"/>
</dbReference>
<dbReference type="SUPFAM" id="SSF100950">
    <property type="entry name" value="NagB/RpiA/CoA transferase-like"/>
    <property type="match status" value="1"/>
</dbReference>
<evidence type="ECO:0000313" key="8">
    <source>
        <dbReference type="Proteomes" id="UP000027361"/>
    </source>
</evidence>
<evidence type="ECO:0000256" key="3">
    <source>
        <dbReference type="ARBA" id="ARBA00022840"/>
    </source>
</evidence>
<comment type="caution">
    <text evidence="7">The sequence shown here is derived from an EMBL/GenBank/DDBJ whole genome shotgun (WGS) entry which is preliminary data.</text>
</comment>
<dbReference type="EC" id="6.3.3.2" evidence="5"/>
<evidence type="ECO:0000313" key="7">
    <source>
        <dbReference type="EMBL" id="KDN44756.1"/>
    </source>
</evidence>
<reference evidence="7 8" key="1">
    <citation type="submission" date="2014-05" db="EMBL/GenBank/DDBJ databases">
        <title>Draft genome sequence of a rare smut relative, Tilletiaria anomala UBC 951.</title>
        <authorList>
            <consortium name="DOE Joint Genome Institute"/>
            <person name="Toome M."/>
            <person name="Kuo A."/>
            <person name="Henrissat B."/>
            <person name="Lipzen A."/>
            <person name="Tritt A."/>
            <person name="Yoshinaga Y."/>
            <person name="Zane M."/>
            <person name="Barry K."/>
            <person name="Grigoriev I.V."/>
            <person name="Spatafora J.W."/>
            <person name="Aimea M.C."/>
        </authorList>
    </citation>
    <scope>NUCLEOTIDE SEQUENCE [LARGE SCALE GENOMIC DNA]</scope>
    <source>
        <strain evidence="7 8">UBC 951</strain>
    </source>
</reference>
<dbReference type="FunCoup" id="A0A066VTF4">
    <property type="interactions" value="159"/>
</dbReference>
<evidence type="ECO:0000256" key="6">
    <source>
        <dbReference type="SAM" id="MobiDB-lite"/>
    </source>
</evidence>
<keyword evidence="2" id="KW-0547">Nucleotide-binding</keyword>